<dbReference type="EC" id="2.7.7.65" evidence="1"/>
<dbReference type="PROSITE" id="PS50887">
    <property type="entry name" value="GGDEF"/>
    <property type="match status" value="1"/>
</dbReference>
<name>F0SSS6_RUBBR</name>
<keyword evidence="4" id="KW-0812">Transmembrane</keyword>
<evidence type="ECO:0000259" key="5">
    <source>
        <dbReference type="PROSITE" id="PS50887"/>
    </source>
</evidence>
<dbReference type="Pfam" id="PF00990">
    <property type="entry name" value="GGDEF"/>
    <property type="match status" value="1"/>
</dbReference>
<dbReference type="CDD" id="cd01949">
    <property type="entry name" value="GGDEF"/>
    <property type="match status" value="1"/>
</dbReference>
<dbReference type="HOGENOM" id="CLU_675947_0_0_0"/>
<keyword evidence="7" id="KW-1185">Reference proteome</keyword>
<dbReference type="InterPro" id="IPR050469">
    <property type="entry name" value="Diguanylate_Cyclase"/>
</dbReference>
<feature type="region of interest" description="Disordered" evidence="3">
    <location>
        <begin position="386"/>
        <end position="407"/>
    </location>
</feature>
<dbReference type="NCBIfam" id="TIGR00254">
    <property type="entry name" value="GGDEF"/>
    <property type="match status" value="1"/>
</dbReference>
<feature type="transmembrane region" description="Helical" evidence="4">
    <location>
        <begin position="77"/>
        <end position="98"/>
    </location>
</feature>
<feature type="transmembrane region" description="Helical" evidence="4">
    <location>
        <begin position="104"/>
        <end position="124"/>
    </location>
</feature>
<reference evidence="7" key="1">
    <citation type="submission" date="2011-02" db="EMBL/GenBank/DDBJ databases">
        <title>The complete genome of Planctomyces brasiliensis DSM 5305.</title>
        <authorList>
            <person name="Lucas S."/>
            <person name="Copeland A."/>
            <person name="Lapidus A."/>
            <person name="Bruce D."/>
            <person name="Goodwin L."/>
            <person name="Pitluck S."/>
            <person name="Kyrpides N."/>
            <person name="Mavromatis K."/>
            <person name="Pagani I."/>
            <person name="Ivanova N."/>
            <person name="Ovchinnikova G."/>
            <person name="Lu M."/>
            <person name="Detter J.C."/>
            <person name="Han C."/>
            <person name="Land M."/>
            <person name="Hauser L."/>
            <person name="Markowitz V."/>
            <person name="Cheng J.-F."/>
            <person name="Hugenholtz P."/>
            <person name="Woyke T."/>
            <person name="Wu D."/>
            <person name="Tindall B."/>
            <person name="Pomrenke H.G."/>
            <person name="Brambilla E."/>
            <person name="Klenk H.-P."/>
            <person name="Eisen J.A."/>
        </authorList>
    </citation>
    <scope>NUCLEOTIDE SEQUENCE [LARGE SCALE GENOMIC DNA]</scope>
    <source>
        <strain evidence="7">ATCC 49424 / DSM 5305 / JCM 21570 / NBRC 103401 / IFAM 1448</strain>
    </source>
</reference>
<evidence type="ECO:0000256" key="4">
    <source>
        <dbReference type="SAM" id="Phobius"/>
    </source>
</evidence>
<dbReference type="KEGG" id="pbs:Plabr_3819"/>
<dbReference type="PANTHER" id="PTHR45138:SF9">
    <property type="entry name" value="DIGUANYLATE CYCLASE DGCM-RELATED"/>
    <property type="match status" value="1"/>
</dbReference>
<dbReference type="EMBL" id="CP002546">
    <property type="protein sequence ID" value="ADY61404.1"/>
    <property type="molecule type" value="Genomic_DNA"/>
</dbReference>
<proteinExistence type="predicted"/>
<keyword evidence="4" id="KW-1133">Transmembrane helix</keyword>
<dbReference type="eggNOG" id="COG2199">
    <property type="taxonomic scope" value="Bacteria"/>
</dbReference>
<dbReference type="GO" id="GO:0052621">
    <property type="term" value="F:diguanylate cyclase activity"/>
    <property type="evidence" value="ECO:0007669"/>
    <property type="project" value="UniProtKB-EC"/>
</dbReference>
<feature type="compositionally biased region" description="Polar residues" evidence="3">
    <location>
        <begin position="387"/>
        <end position="407"/>
    </location>
</feature>
<dbReference type="Gene3D" id="3.30.70.270">
    <property type="match status" value="1"/>
</dbReference>
<dbReference type="InterPro" id="IPR043128">
    <property type="entry name" value="Rev_trsase/Diguanyl_cyclase"/>
</dbReference>
<feature type="transmembrane region" description="Helical" evidence="4">
    <location>
        <begin position="136"/>
        <end position="165"/>
    </location>
</feature>
<sequence length="407" mass="44690">MGKNDGRLPFVVLSFQLDCEVIAAGGESGRDVYDSPFRCQSEEGGYTFVEQCEGNMFSFQRDQTDTGDLPEAIRLSLLNRFSLIAILVLSPFALHHFFIGEPAWGAATTTAVLLCLGNLIASACNRKPALPVWIQYLLLLVALLVGLSRSPDAAIFWCFVIPVTYRGVCTQHTARWLDRLYLPSLIYGAIAWLPFAMALRFCVAFCLLCFLLDLLFDLFLSQLQEWSTQAFQDPLTGVGNRRQMERELEHFEATFQPEGTASLLMLDVDRLKAVNDSRGHQAGDVLLQTVAQVLQERLNELQPGPTTLCRIGGDEFCVLLVDVDELPALAISEQLRSALLNDDSLQKAGISASAGVAERRRGDSIASWLTRADERLYAVKRQGGNGSLASENASTSGRNGQNAEGGC</sequence>
<dbReference type="SMART" id="SM00267">
    <property type="entry name" value="GGDEF"/>
    <property type="match status" value="1"/>
</dbReference>
<dbReference type="Proteomes" id="UP000006860">
    <property type="component" value="Chromosome"/>
</dbReference>
<dbReference type="PANTHER" id="PTHR45138">
    <property type="entry name" value="REGULATORY COMPONENTS OF SENSORY TRANSDUCTION SYSTEM"/>
    <property type="match status" value="1"/>
</dbReference>
<comment type="catalytic activity">
    <reaction evidence="2">
        <text>2 GTP = 3',3'-c-di-GMP + 2 diphosphate</text>
        <dbReference type="Rhea" id="RHEA:24898"/>
        <dbReference type="ChEBI" id="CHEBI:33019"/>
        <dbReference type="ChEBI" id="CHEBI:37565"/>
        <dbReference type="ChEBI" id="CHEBI:58805"/>
        <dbReference type="EC" id="2.7.7.65"/>
    </reaction>
</comment>
<dbReference type="AlphaFoldDB" id="F0SSS6"/>
<organism evidence="6 7">
    <name type="scientific">Rubinisphaera brasiliensis (strain ATCC 49424 / DSM 5305 / JCM 21570 / IAM 15109 / NBRC 103401 / IFAM 1448)</name>
    <name type="common">Planctomyces brasiliensis</name>
    <dbReference type="NCBI Taxonomy" id="756272"/>
    <lineage>
        <taxon>Bacteria</taxon>
        <taxon>Pseudomonadati</taxon>
        <taxon>Planctomycetota</taxon>
        <taxon>Planctomycetia</taxon>
        <taxon>Planctomycetales</taxon>
        <taxon>Planctomycetaceae</taxon>
        <taxon>Rubinisphaera</taxon>
    </lineage>
</organism>
<evidence type="ECO:0000313" key="6">
    <source>
        <dbReference type="EMBL" id="ADY61404.1"/>
    </source>
</evidence>
<evidence type="ECO:0000313" key="7">
    <source>
        <dbReference type="Proteomes" id="UP000006860"/>
    </source>
</evidence>
<dbReference type="SUPFAM" id="SSF55073">
    <property type="entry name" value="Nucleotide cyclase"/>
    <property type="match status" value="1"/>
</dbReference>
<evidence type="ECO:0000256" key="3">
    <source>
        <dbReference type="SAM" id="MobiDB-lite"/>
    </source>
</evidence>
<accession>F0SSS6</accession>
<keyword evidence="4" id="KW-0472">Membrane</keyword>
<protein>
    <recommendedName>
        <fullName evidence="1">diguanylate cyclase</fullName>
        <ecNumber evidence="1">2.7.7.65</ecNumber>
    </recommendedName>
</protein>
<evidence type="ECO:0000256" key="2">
    <source>
        <dbReference type="ARBA" id="ARBA00034247"/>
    </source>
</evidence>
<dbReference type="InterPro" id="IPR029787">
    <property type="entry name" value="Nucleotide_cyclase"/>
</dbReference>
<evidence type="ECO:0000256" key="1">
    <source>
        <dbReference type="ARBA" id="ARBA00012528"/>
    </source>
</evidence>
<dbReference type="STRING" id="756272.Plabr_3819"/>
<gene>
    <name evidence="6" type="ordered locus">Plabr_3819</name>
</gene>
<feature type="domain" description="GGDEF" evidence="5">
    <location>
        <begin position="259"/>
        <end position="392"/>
    </location>
</feature>
<dbReference type="InterPro" id="IPR000160">
    <property type="entry name" value="GGDEF_dom"/>
</dbReference>
<feature type="transmembrane region" description="Helical" evidence="4">
    <location>
        <begin position="185"/>
        <end position="216"/>
    </location>
</feature>